<dbReference type="SUPFAM" id="SSF88946">
    <property type="entry name" value="Sigma2 domain of RNA polymerase sigma factors"/>
    <property type="match status" value="1"/>
</dbReference>
<sequence>MKPAAAPDREHAFHHVFQAGTIQRVRRWLAKLRVPERDRLDLTQEVFLAAFTSFGSYDPARGSIARWLNGLAVNLASRYHAKASQRHEVITDPAALCEVGGSETPLDLLLAAGRRRLLRSLVLELPYEHRSVLFQHDLHEISMRDIAATRAIPLSTVYKWRTRALHGAQGALARRLAAEAEERCAKPRGVPGDLARPGPAL</sequence>
<protein>
    <recommendedName>
        <fullName evidence="6">RNA polymerase sigma-70 region 2 domain-containing protein</fullName>
    </recommendedName>
</protein>
<keyword evidence="2" id="KW-0805">Transcription regulation</keyword>
<dbReference type="RefSeq" id="WP_061612338.1">
    <property type="nucleotide sequence ID" value="NZ_JEMA01001039.1"/>
</dbReference>
<evidence type="ECO:0000256" key="4">
    <source>
        <dbReference type="ARBA" id="ARBA00023125"/>
    </source>
</evidence>
<dbReference type="SUPFAM" id="SSF88659">
    <property type="entry name" value="Sigma3 and sigma4 domains of RNA polymerase sigma factors"/>
    <property type="match status" value="1"/>
</dbReference>
<keyword evidence="4" id="KW-0238">DNA-binding</keyword>
<evidence type="ECO:0000256" key="1">
    <source>
        <dbReference type="ARBA" id="ARBA00010641"/>
    </source>
</evidence>
<dbReference type="InterPro" id="IPR014284">
    <property type="entry name" value="RNA_pol_sigma-70_dom"/>
</dbReference>
<evidence type="ECO:0000256" key="5">
    <source>
        <dbReference type="ARBA" id="ARBA00023163"/>
    </source>
</evidence>
<feature type="domain" description="RNA polymerase sigma-70 region 2" evidence="6">
    <location>
        <begin position="23"/>
        <end position="84"/>
    </location>
</feature>
<dbReference type="AlphaFoldDB" id="A0A150Q4Z5"/>
<dbReference type="PANTHER" id="PTHR43133:SF8">
    <property type="entry name" value="RNA POLYMERASE SIGMA FACTOR HI_1459-RELATED"/>
    <property type="match status" value="1"/>
</dbReference>
<dbReference type="InterPro" id="IPR036388">
    <property type="entry name" value="WH-like_DNA-bd_sf"/>
</dbReference>
<evidence type="ECO:0000313" key="8">
    <source>
        <dbReference type="Proteomes" id="UP000075260"/>
    </source>
</evidence>
<keyword evidence="3" id="KW-0731">Sigma factor</keyword>
<dbReference type="EMBL" id="JEMA01001039">
    <property type="protein sequence ID" value="KYF63051.1"/>
    <property type="molecule type" value="Genomic_DNA"/>
</dbReference>
<dbReference type="GO" id="GO:0006352">
    <property type="term" value="P:DNA-templated transcription initiation"/>
    <property type="evidence" value="ECO:0007669"/>
    <property type="project" value="InterPro"/>
</dbReference>
<reference evidence="7 8" key="1">
    <citation type="submission" date="2014-02" db="EMBL/GenBank/DDBJ databases">
        <title>The small core and large imbalanced accessory genome model reveals a collaborative survival strategy of Sorangium cellulosum strains in nature.</title>
        <authorList>
            <person name="Han K."/>
            <person name="Peng R."/>
            <person name="Blom J."/>
            <person name="Li Y.-Z."/>
        </authorList>
    </citation>
    <scope>NUCLEOTIDE SEQUENCE [LARGE SCALE GENOMIC DNA]</scope>
    <source>
        <strain evidence="7 8">So0008-312</strain>
    </source>
</reference>
<keyword evidence="5" id="KW-0804">Transcription</keyword>
<dbReference type="InterPro" id="IPR013325">
    <property type="entry name" value="RNA_pol_sigma_r2"/>
</dbReference>
<comment type="similarity">
    <text evidence="1">Belongs to the sigma-70 factor family. ECF subfamily.</text>
</comment>
<name>A0A150Q4Z5_SORCE</name>
<dbReference type="InterPro" id="IPR007627">
    <property type="entry name" value="RNA_pol_sigma70_r2"/>
</dbReference>
<dbReference type="Proteomes" id="UP000075260">
    <property type="component" value="Unassembled WGS sequence"/>
</dbReference>
<dbReference type="GO" id="GO:0003677">
    <property type="term" value="F:DNA binding"/>
    <property type="evidence" value="ECO:0007669"/>
    <property type="project" value="UniProtKB-KW"/>
</dbReference>
<gene>
    <name evidence="7" type="ORF">BE15_39875</name>
</gene>
<evidence type="ECO:0000313" key="7">
    <source>
        <dbReference type="EMBL" id="KYF63051.1"/>
    </source>
</evidence>
<comment type="caution">
    <text evidence="7">The sequence shown here is derived from an EMBL/GenBank/DDBJ whole genome shotgun (WGS) entry which is preliminary data.</text>
</comment>
<dbReference type="PANTHER" id="PTHR43133">
    <property type="entry name" value="RNA POLYMERASE ECF-TYPE SIGMA FACTO"/>
    <property type="match status" value="1"/>
</dbReference>
<dbReference type="Gene3D" id="1.10.10.10">
    <property type="entry name" value="Winged helix-like DNA-binding domain superfamily/Winged helix DNA-binding domain"/>
    <property type="match status" value="1"/>
</dbReference>
<dbReference type="InterPro" id="IPR013324">
    <property type="entry name" value="RNA_pol_sigma_r3/r4-like"/>
</dbReference>
<dbReference type="Pfam" id="PF04542">
    <property type="entry name" value="Sigma70_r2"/>
    <property type="match status" value="1"/>
</dbReference>
<organism evidence="7 8">
    <name type="scientific">Sorangium cellulosum</name>
    <name type="common">Polyangium cellulosum</name>
    <dbReference type="NCBI Taxonomy" id="56"/>
    <lineage>
        <taxon>Bacteria</taxon>
        <taxon>Pseudomonadati</taxon>
        <taxon>Myxococcota</taxon>
        <taxon>Polyangia</taxon>
        <taxon>Polyangiales</taxon>
        <taxon>Polyangiaceae</taxon>
        <taxon>Sorangium</taxon>
    </lineage>
</organism>
<dbReference type="InterPro" id="IPR039425">
    <property type="entry name" value="RNA_pol_sigma-70-like"/>
</dbReference>
<dbReference type="NCBIfam" id="TIGR02937">
    <property type="entry name" value="sigma70-ECF"/>
    <property type="match status" value="1"/>
</dbReference>
<accession>A0A150Q4Z5</accession>
<proteinExistence type="inferred from homology"/>
<evidence type="ECO:0000256" key="2">
    <source>
        <dbReference type="ARBA" id="ARBA00023015"/>
    </source>
</evidence>
<evidence type="ECO:0000259" key="6">
    <source>
        <dbReference type="Pfam" id="PF04542"/>
    </source>
</evidence>
<dbReference type="GO" id="GO:0016987">
    <property type="term" value="F:sigma factor activity"/>
    <property type="evidence" value="ECO:0007669"/>
    <property type="project" value="UniProtKB-KW"/>
</dbReference>
<dbReference type="Gene3D" id="1.10.1740.10">
    <property type="match status" value="1"/>
</dbReference>
<evidence type="ECO:0000256" key="3">
    <source>
        <dbReference type="ARBA" id="ARBA00023082"/>
    </source>
</evidence>